<dbReference type="EMBL" id="JAQIZZ010000007">
    <property type="protein sequence ID" value="KAJ5532647.1"/>
    <property type="molecule type" value="Genomic_DNA"/>
</dbReference>
<comment type="caution">
    <text evidence="1">The sequence shown here is derived from an EMBL/GenBank/DDBJ whole genome shotgun (WGS) entry which is preliminary data.</text>
</comment>
<sequence length="60" mass="6918">MIMILLDLFMEPDDFVKHLQVGWTRSFLEEWIGDKGSGVNNVFTFDAESRGQHTVLYGPE</sequence>
<dbReference type="Proteomes" id="UP001220324">
    <property type="component" value="Unassembled WGS sequence"/>
</dbReference>
<protein>
    <submittedName>
        <fullName evidence="1">Uncharacterized protein</fullName>
    </submittedName>
</protein>
<gene>
    <name evidence="1" type="ORF">N7494_009199</name>
</gene>
<evidence type="ECO:0000313" key="1">
    <source>
        <dbReference type="EMBL" id="KAJ5532647.1"/>
    </source>
</evidence>
<accession>A0AAD6CPC5</accession>
<dbReference type="AlphaFoldDB" id="A0AAD6CPC5"/>
<name>A0AAD6CPC5_9EURO</name>
<keyword evidence="2" id="KW-1185">Reference proteome</keyword>
<proteinExistence type="predicted"/>
<organism evidence="1 2">
    <name type="scientific">Penicillium frequentans</name>
    <dbReference type="NCBI Taxonomy" id="3151616"/>
    <lineage>
        <taxon>Eukaryota</taxon>
        <taxon>Fungi</taxon>
        <taxon>Dikarya</taxon>
        <taxon>Ascomycota</taxon>
        <taxon>Pezizomycotina</taxon>
        <taxon>Eurotiomycetes</taxon>
        <taxon>Eurotiomycetidae</taxon>
        <taxon>Eurotiales</taxon>
        <taxon>Aspergillaceae</taxon>
        <taxon>Penicillium</taxon>
    </lineage>
</organism>
<evidence type="ECO:0000313" key="2">
    <source>
        <dbReference type="Proteomes" id="UP001220324"/>
    </source>
</evidence>
<reference evidence="1 2" key="1">
    <citation type="journal article" date="2023" name="IMA Fungus">
        <title>Comparative genomic study of the Penicillium genus elucidates a diverse pangenome and 15 lateral gene transfer events.</title>
        <authorList>
            <person name="Petersen C."/>
            <person name="Sorensen T."/>
            <person name="Nielsen M.R."/>
            <person name="Sondergaard T.E."/>
            <person name="Sorensen J.L."/>
            <person name="Fitzpatrick D.A."/>
            <person name="Frisvad J.C."/>
            <person name="Nielsen K.L."/>
        </authorList>
    </citation>
    <scope>NUCLEOTIDE SEQUENCE [LARGE SCALE GENOMIC DNA]</scope>
    <source>
        <strain evidence="1 2">IBT 35679</strain>
    </source>
</reference>